<feature type="compositionally biased region" description="Polar residues" evidence="1">
    <location>
        <begin position="26"/>
        <end position="40"/>
    </location>
</feature>
<evidence type="ECO:0000313" key="2">
    <source>
        <dbReference type="EMBL" id="PBK66204.1"/>
    </source>
</evidence>
<feature type="compositionally biased region" description="Acidic residues" evidence="1">
    <location>
        <begin position="79"/>
        <end position="88"/>
    </location>
</feature>
<reference evidence="3" key="1">
    <citation type="journal article" date="2017" name="Nat. Ecol. Evol.">
        <title>Genome expansion and lineage-specific genetic innovations in the forest pathogenic fungi Armillaria.</title>
        <authorList>
            <person name="Sipos G."/>
            <person name="Prasanna A.N."/>
            <person name="Walter M.C."/>
            <person name="O'Connor E."/>
            <person name="Balint B."/>
            <person name="Krizsan K."/>
            <person name="Kiss B."/>
            <person name="Hess J."/>
            <person name="Varga T."/>
            <person name="Slot J."/>
            <person name="Riley R."/>
            <person name="Boka B."/>
            <person name="Rigling D."/>
            <person name="Barry K."/>
            <person name="Lee J."/>
            <person name="Mihaltcheva S."/>
            <person name="LaButti K."/>
            <person name="Lipzen A."/>
            <person name="Waldron R."/>
            <person name="Moloney N.M."/>
            <person name="Sperisen C."/>
            <person name="Kredics L."/>
            <person name="Vagvoelgyi C."/>
            <person name="Patrignani A."/>
            <person name="Fitzpatrick D."/>
            <person name="Nagy I."/>
            <person name="Doyle S."/>
            <person name="Anderson J.B."/>
            <person name="Grigoriev I.V."/>
            <person name="Gueldener U."/>
            <person name="Muensterkoetter M."/>
            <person name="Nagy L.G."/>
        </authorList>
    </citation>
    <scope>NUCLEOTIDE SEQUENCE [LARGE SCALE GENOMIC DNA]</scope>
    <source>
        <strain evidence="3">28-4</strain>
    </source>
</reference>
<accession>A0A2H3BBC2</accession>
<feature type="region of interest" description="Disordered" evidence="1">
    <location>
        <begin position="69"/>
        <end position="108"/>
    </location>
</feature>
<name>A0A2H3BBC2_9AGAR</name>
<evidence type="ECO:0000313" key="3">
    <source>
        <dbReference type="Proteomes" id="UP000218334"/>
    </source>
</evidence>
<dbReference type="Proteomes" id="UP000218334">
    <property type="component" value="Unassembled WGS sequence"/>
</dbReference>
<sequence>MSQLRQDIGAALEWAHAVVGPVPPSDLSSPTGRSCSTPSTVKPRPLARESSVLTPSLLSASQNTDAVVAAAAATASDTDVSDEDEDEYLPGTDSDSDTDSHCSSESEMDWDAEGEIMLQLVDDEDYQGIMCEGDDFDAGEWGPQVYGPIQNPFYLDPEQADLPDLSFGTEDSSSWSFSSPPYFGSDDERSDVRFTMQEMEEFFQELEAVGAGRVGEAFSKAGDTAEADVLGQLEQVGVPVHEDLI</sequence>
<gene>
    <name evidence="2" type="ORF">ARMSODRAFT_1021794</name>
</gene>
<evidence type="ECO:0000256" key="1">
    <source>
        <dbReference type="SAM" id="MobiDB-lite"/>
    </source>
</evidence>
<feature type="region of interest" description="Disordered" evidence="1">
    <location>
        <begin position="20"/>
        <end position="48"/>
    </location>
</feature>
<dbReference type="EMBL" id="KZ293442">
    <property type="protein sequence ID" value="PBK66204.1"/>
    <property type="molecule type" value="Genomic_DNA"/>
</dbReference>
<feature type="compositionally biased region" description="Low complexity" evidence="1">
    <location>
        <begin position="69"/>
        <end position="78"/>
    </location>
</feature>
<protein>
    <submittedName>
        <fullName evidence="2">Uncharacterized protein</fullName>
    </submittedName>
</protein>
<proteinExistence type="predicted"/>
<dbReference type="AlphaFoldDB" id="A0A2H3BBC2"/>
<organism evidence="2 3">
    <name type="scientific">Armillaria solidipes</name>
    <dbReference type="NCBI Taxonomy" id="1076256"/>
    <lineage>
        <taxon>Eukaryota</taxon>
        <taxon>Fungi</taxon>
        <taxon>Dikarya</taxon>
        <taxon>Basidiomycota</taxon>
        <taxon>Agaricomycotina</taxon>
        <taxon>Agaricomycetes</taxon>
        <taxon>Agaricomycetidae</taxon>
        <taxon>Agaricales</taxon>
        <taxon>Marasmiineae</taxon>
        <taxon>Physalacriaceae</taxon>
        <taxon>Armillaria</taxon>
    </lineage>
</organism>
<keyword evidence="3" id="KW-1185">Reference proteome</keyword>